<gene>
    <name evidence="2" type="ORF">NMYAN_50172</name>
</gene>
<feature type="domain" description="DUF4172" evidence="1">
    <location>
        <begin position="6"/>
        <end position="48"/>
    </location>
</feature>
<reference evidence="2" key="1">
    <citation type="submission" date="2021-02" db="EMBL/GenBank/DDBJ databases">
        <authorList>
            <person name="Han P."/>
        </authorList>
    </citation>
    <scope>NUCLEOTIDE SEQUENCE</scope>
    <source>
        <strain evidence="2">Nitrosomonas nitrosa 18-3D</strain>
    </source>
</reference>
<dbReference type="EMBL" id="CAJNAP010000045">
    <property type="protein sequence ID" value="CAE6514927.1"/>
    <property type="molecule type" value="Genomic_DNA"/>
</dbReference>
<evidence type="ECO:0000313" key="3">
    <source>
        <dbReference type="Proteomes" id="UP000601736"/>
    </source>
</evidence>
<organism evidence="2 3">
    <name type="scientific">Nitrosomonas nitrosa</name>
    <dbReference type="NCBI Taxonomy" id="52442"/>
    <lineage>
        <taxon>Bacteria</taxon>
        <taxon>Pseudomonadati</taxon>
        <taxon>Pseudomonadota</taxon>
        <taxon>Betaproteobacteria</taxon>
        <taxon>Nitrosomonadales</taxon>
        <taxon>Nitrosomonadaceae</taxon>
        <taxon>Nitrosomonas</taxon>
    </lineage>
</organism>
<protein>
    <recommendedName>
        <fullName evidence="1">DUF4172 domain-containing protein</fullName>
    </recommendedName>
</protein>
<dbReference type="InterPro" id="IPR025230">
    <property type="entry name" value="DUF4172"/>
</dbReference>
<evidence type="ECO:0000259" key="1">
    <source>
        <dbReference type="Pfam" id="PF13776"/>
    </source>
</evidence>
<accession>A0A8H8Z3B8</accession>
<dbReference type="Proteomes" id="UP000601736">
    <property type="component" value="Unassembled WGS sequence"/>
</dbReference>
<name>A0A8H8Z3B8_9PROT</name>
<evidence type="ECO:0000313" key="2">
    <source>
        <dbReference type="EMBL" id="CAE6514927.1"/>
    </source>
</evidence>
<dbReference type="AlphaFoldDB" id="A0A8H8Z3B8"/>
<sequence length="48" mass="5347">MIVLSVQVHHTQGHLLGRVHDPGFGLRKQANLQVMTEDVLKVSEIEGE</sequence>
<dbReference type="Pfam" id="PF13776">
    <property type="entry name" value="DUF4172"/>
    <property type="match status" value="1"/>
</dbReference>
<proteinExistence type="predicted"/>
<comment type="caution">
    <text evidence="2">The sequence shown here is derived from an EMBL/GenBank/DDBJ whole genome shotgun (WGS) entry which is preliminary data.</text>
</comment>